<dbReference type="Proteomes" id="UP001375539">
    <property type="component" value="Unassembled WGS sequence"/>
</dbReference>
<evidence type="ECO:0000313" key="2">
    <source>
        <dbReference type="Proteomes" id="UP001375539"/>
    </source>
</evidence>
<comment type="caution">
    <text evidence="1">The sequence shown here is derived from an EMBL/GenBank/DDBJ whole genome shotgun (WGS) entry which is preliminary data.</text>
</comment>
<organism evidence="1 2">
    <name type="scientific">Streptomyces pratisoli</name>
    <dbReference type="NCBI Taxonomy" id="3139917"/>
    <lineage>
        <taxon>Bacteria</taxon>
        <taxon>Bacillati</taxon>
        <taxon>Actinomycetota</taxon>
        <taxon>Actinomycetes</taxon>
        <taxon>Kitasatosporales</taxon>
        <taxon>Streptomycetaceae</taxon>
        <taxon>Streptomyces</taxon>
    </lineage>
</organism>
<name>A0ACC6QR52_9ACTN</name>
<dbReference type="EMBL" id="JBBKAI010000002">
    <property type="protein sequence ID" value="MEJ8661000.1"/>
    <property type="molecule type" value="Genomic_DNA"/>
</dbReference>
<keyword evidence="1" id="KW-0540">Nuclease</keyword>
<keyword evidence="2" id="KW-1185">Reference proteome</keyword>
<protein>
    <submittedName>
        <fullName evidence="1">Restriction endonuclease subunit S</fullName>
        <ecNumber evidence="1">3.1.21.-</ecNumber>
    </submittedName>
</protein>
<evidence type="ECO:0000313" key="1">
    <source>
        <dbReference type="EMBL" id="MEJ8661000.1"/>
    </source>
</evidence>
<keyword evidence="1" id="KW-0255">Endonuclease</keyword>
<proteinExistence type="predicted"/>
<dbReference type="EC" id="3.1.21.-" evidence="1"/>
<reference evidence="1" key="1">
    <citation type="submission" date="2024-03" db="EMBL/GenBank/DDBJ databases">
        <title>Novel Streptomyces species of biotechnological and ecological value are a feature of Machair soil.</title>
        <authorList>
            <person name="Prole J.R."/>
            <person name="Goodfellow M."/>
            <person name="Allenby N."/>
            <person name="Ward A.C."/>
        </authorList>
    </citation>
    <scope>NUCLEOTIDE SEQUENCE</scope>
    <source>
        <strain evidence="1">MS1.AVA.4</strain>
    </source>
</reference>
<accession>A0ACC6QR52</accession>
<sequence length="278" mass="30818">MSKENFHPMPLLVPPLEEQRRIADFLDAETARIDRLANARRRHVTLVEEHWESTIYHELTESRTEMVELRRLGVAVTTGPFGTVFNASEYEDGGIPMVNPLHIKNGEIIPDRQHSVSQTTAARLSRHLLRSGDLVVGRKGDLGRAALVSDRQDGWVCGSDCIAVHPSSRLMPKFLAYVLRSQYVRTQLLARSLAATMPSLSEGNLLSLRLPNLDVHSQEAITIRLDAAHDWFVRAVAAMQSQLALLTERRQALITSAVTGQFDVSTASGRGVTDGVQP</sequence>
<gene>
    <name evidence="1" type="ORF">WKI58_31565</name>
</gene>
<keyword evidence="1" id="KW-0378">Hydrolase</keyword>